<dbReference type="EMBL" id="CADCXV010000353">
    <property type="protein sequence ID" value="CAB0029797.1"/>
    <property type="molecule type" value="Genomic_DNA"/>
</dbReference>
<dbReference type="Proteomes" id="UP000479190">
    <property type="component" value="Unassembled WGS sequence"/>
</dbReference>
<gene>
    <name evidence="1" type="ORF">TBRA_LOCUS1823</name>
</gene>
<evidence type="ECO:0000313" key="2">
    <source>
        <dbReference type="Proteomes" id="UP000479190"/>
    </source>
</evidence>
<reference evidence="1 2" key="1">
    <citation type="submission" date="2020-02" db="EMBL/GenBank/DDBJ databases">
        <authorList>
            <person name="Ferguson B K."/>
        </authorList>
    </citation>
    <scope>NUCLEOTIDE SEQUENCE [LARGE SCALE GENOMIC DNA]</scope>
</reference>
<organism evidence="1 2">
    <name type="scientific">Trichogramma brassicae</name>
    <dbReference type="NCBI Taxonomy" id="86971"/>
    <lineage>
        <taxon>Eukaryota</taxon>
        <taxon>Metazoa</taxon>
        <taxon>Ecdysozoa</taxon>
        <taxon>Arthropoda</taxon>
        <taxon>Hexapoda</taxon>
        <taxon>Insecta</taxon>
        <taxon>Pterygota</taxon>
        <taxon>Neoptera</taxon>
        <taxon>Endopterygota</taxon>
        <taxon>Hymenoptera</taxon>
        <taxon>Apocrita</taxon>
        <taxon>Proctotrupomorpha</taxon>
        <taxon>Chalcidoidea</taxon>
        <taxon>Trichogrammatidae</taxon>
        <taxon>Trichogramma</taxon>
    </lineage>
</organism>
<dbReference type="AlphaFoldDB" id="A0A6H5HYB6"/>
<keyword evidence="2" id="KW-1185">Reference proteome</keyword>
<sequence length="166" mass="19098">MSAERCSMSVRGQNVRQTLEFITPMIMWRPPGKKLRPVDEFLDDEISDIDVPRGGPRSFNAHVLIILNRFRPRASPAIVVYRPACVARGITVFYLHFPSNTLLERAMLAFPRARAILTGVRCVERAPACVRGHDAWGRCWNLDLDEDELEDERLPWLLFHFLTQPV</sequence>
<proteinExistence type="predicted"/>
<protein>
    <submittedName>
        <fullName evidence="1">Uncharacterized protein</fullName>
    </submittedName>
</protein>
<evidence type="ECO:0000313" key="1">
    <source>
        <dbReference type="EMBL" id="CAB0029797.1"/>
    </source>
</evidence>
<name>A0A6H5HYB6_9HYME</name>
<accession>A0A6H5HYB6</accession>